<dbReference type="GeneID" id="72187930"/>
<evidence type="ECO:0000313" key="2">
    <source>
        <dbReference type="EMBL" id="UPV77089.1"/>
    </source>
</evidence>
<dbReference type="InterPro" id="IPR040624">
    <property type="entry name" value="HalOD1"/>
</dbReference>
<sequence length="86" mass="9256">MHSPPSDSSGGSNDLLVEIIETLETCGLEDDAYQLHDYVDVEALEQLVASSDEDIAVQFTVEGIQLTVTGDGVKIIDPEGGYEKDQ</sequence>
<dbReference type="KEGG" id="halx:M0R89_21985"/>
<protein>
    <recommendedName>
        <fullName evidence="1">Halobacterial output domain-containing protein</fullName>
    </recommendedName>
</protein>
<dbReference type="EMBL" id="CP096662">
    <property type="protein sequence ID" value="UPV77089.1"/>
    <property type="molecule type" value="Genomic_DNA"/>
</dbReference>
<organism evidence="2 3">
    <name type="scientific">Halorussus limi</name>
    <dbReference type="NCBI Taxonomy" id="2938695"/>
    <lineage>
        <taxon>Archaea</taxon>
        <taxon>Methanobacteriati</taxon>
        <taxon>Methanobacteriota</taxon>
        <taxon>Stenosarchaea group</taxon>
        <taxon>Halobacteria</taxon>
        <taxon>Halobacteriales</taxon>
        <taxon>Haladaptataceae</taxon>
        <taxon>Halorussus</taxon>
    </lineage>
</organism>
<gene>
    <name evidence="2" type="ORF">M0R89_21985</name>
</gene>
<feature type="domain" description="Halobacterial output" evidence="1">
    <location>
        <begin position="33"/>
        <end position="73"/>
    </location>
</feature>
<evidence type="ECO:0000259" key="1">
    <source>
        <dbReference type="Pfam" id="PF18545"/>
    </source>
</evidence>
<keyword evidence="3" id="KW-1185">Reference proteome</keyword>
<dbReference type="Pfam" id="PF18545">
    <property type="entry name" value="HalOD1"/>
    <property type="match status" value="1"/>
</dbReference>
<keyword evidence="2" id="KW-0614">Plasmid</keyword>
<geneLocation type="plasmid" evidence="2 3">
    <name>unnamed3</name>
</geneLocation>
<dbReference type="RefSeq" id="WP_248653114.1">
    <property type="nucleotide sequence ID" value="NZ_CP096662.1"/>
</dbReference>
<proteinExistence type="predicted"/>
<dbReference type="AlphaFoldDB" id="A0A8U0I1M1"/>
<evidence type="ECO:0000313" key="3">
    <source>
        <dbReference type="Proteomes" id="UP000830729"/>
    </source>
</evidence>
<name>A0A8U0I1M1_9EURY</name>
<dbReference type="Proteomes" id="UP000830729">
    <property type="component" value="Plasmid unnamed3"/>
</dbReference>
<reference evidence="2 3" key="1">
    <citation type="submission" date="2022-04" db="EMBL/GenBank/DDBJ databases">
        <title>Diverse halophilic archaea isolated from saline environments.</title>
        <authorList>
            <person name="Cui H.-L."/>
        </authorList>
    </citation>
    <scope>NUCLEOTIDE SEQUENCE [LARGE SCALE GENOMIC DNA]</scope>
    <source>
        <strain evidence="2 3">XZYJT49</strain>
        <plasmid evidence="2 3">unnamed3</plasmid>
    </source>
</reference>
<accession>A0A8U0I1M1</accession>